<dbReference type="CDD" id="cd00984">
    <property type="entry name" value="DnaB_C"/>
    <property type="match status" value="1"/>
</dbReference>
<reference evidence="13 14" key="1">
    <citation type="submission" date="2015-09" db="EMBL/GenBank/DDBJ databases">
        <title>Draft genome sequence of Kouleothrix aurantiaca JCM 19913.</title>
        <authorList>
            <person name="Hemp J."/>
        </authorList>
    </citation>
    <scope>NUCLEOTIDE SEQUENCE [LARGE SCALE GENOMIC DNA]</scope>
    <source>
        <strain evidence="13 14">COM-B</strain>
    </source>
</reference>
<evidence type="ECO:0000256" key="6">
    <source>
        <dbReference type="ARBA" id="ARBA00022806"/>
    </source>
</evidence>
<feature type="non-terminal residue" evidence="13">
    <location>
        <position position="425"/>
    </location>
</feature>
<evidence type="ECO:0000256" key="11">
    <source>
        <dbReference type="ARBA" id="ARBA00048954"/>
    </source>
</evidence>
<evidence type="ECO:0000259" key="12">
    <source>
        <dbReference type="PROSITE" id="PS51199"/>
    </source>
</evidence>
<dbReference type="InterPro" id="IPR007693">
    <property type="entry name" value="DNA_helicase_DnaB-like_N"/>
</dbReference>
<dbReference type="AlphaFoldDB" id="A0A0P9F0H6"/>
<keyword evidence="3" id="KW-0235">DNA replication</keyword>
<accession>A0A0P9F0H6</accession>
<keyword evidence="4" id="KW-0547">Nucleotide-binding</keyword>
<dbReference type="InterPro" id="IPR003593">
    <property type="entry name" value="AAA+_ATPase"/>
</dbReference>
<keyword evidence="14" id="KW-1185">Reference proteome</keyword>
<dbReference type="PANTHER" id="PTHR30153:SF2">
    <property type="entry name" value="REPLICATIVE DNA HELICASE"/>
    <property type="match status" value="1"/>
</dbReference>
<dbReference type="InterPro" id="IPR016136">
    <property type="entry name" value="DNA_helicase_N/primase_C"/>
</dbReference>
<dbReference type="PROSITE" id="PS51199">
    <property type="entry name" value="SF4_HELICASE"/>
    <property type="match status" value="1"/>
</dbReference>
<evidence type="ECO:0000256" key="10">
    <source>
        <dbReference type="ARBA" id="ARBA00044969"/>
    </source>
</evidence>
<dbReference type="InterPro" id="IPR036185">
    <property type="entry name" value="DNA_heli_DnaB-like_N_sf"/>
</dbReference>
<protein>
    <recommendedName>
        <fullName evidence="10">DNA 5'-3' helicase</fullName>
        <ecNumber evidence="10">5.6.2.3</ecNumber>
    </recommendedName>
</protein>
<evidence type="ECO:0000256" key="1">
    <source>
        <dbReference type="ARBA" id="ARBA00008428"/>
    </source>
</evidence>
<keyword evidence="7" id="KW-0067">ATP-binding</keyword>
<dbReference type="Gene3D" id="1.10.860.10">
    <property type="entry name" value="DNAb Helicase, Chain A"/>
    <property type="match status" value="1"/>
</dbReference>
<evidence type="ECO:0000313" key="14">
    <source>
        <dbReference type="Proteomes" id="UP000050509"/>
    </source>
</evidence>
<evidence type="ECO:0000256" key="5">
    <source>
        <dbReference type="ARBA" id="ARBA00022801"/>
    </source>
</evidence>
<dbReference type="InterPro" id="IPR027417">
    <property type="entry name" value="P-loop_NTPase"/>
</dbReference>
<dbReference type="SUPFAM" id="SSF52540">
    <property type="entry name" value="P-loop containing nucleoside triphosphate hydrolases"/>
    <property type="match status" value="1"/>
</dbReference>
<dbReference type="GO" id="GO:0005524">
    <property type="term" value="F:ATP binding"/>
    <property type="evidence" value="ECO:0007669"/>
    <property type="project" value="UniProtKB-KW"/>
</dbReference>
<dbReference type="Gene3D" id="3.40.50.300">
    <property type="entry name" value="P-loop containing nucleotide triphosphate hydrolases"/>
    <property type="match status" value="1"/>
</dbReference>
<feature type="domain" description="SF4 helicase" evidence="12">
    <location>
        <begin position="173"/>
        <end position="425"/>
    </location>
</feature>
<dbReference type="GO" id="GO:1990077">
    <property type="term" value="C:primosome complex"/>
    <property type="evidence" value="ECO:0007669"/>
    <property type="project" value="UniProtKB-KW"/>
</dbReference>
<dbReference type="PATRIC" id="fig|186479.3.peg.2873"/>
<dbReference type="EMBL" id="LJCR01001750">
    <property type="protein sequence ID" value="KPV49787.1"/>
    <property type="molecule type" value="Genomic_DNA"/>
</dbReference>
<evidence type="ECO:0000256" key="4">
    <source>
        <dbReference type="ARBA" id="ARBA00022741"/>
    </source>
</evidence>
<keyword evidence="2" id="KW-0639">Primosome</keyword>
<keyword evidence="8" id="KW-0238">DNA-binding</keyword>
<dbReference type="GO" id="GO:0005829">
    <property type="term" value="C:cytosol"/>
    <property type="evidence" value="ECO:0007669"/>
    <property type="project" value="TreeGrafter"/>
</dbReference>
<evidence type="ECO:0000256" key="3">
    <source>
        <dbReference type="ARBA" id="ARBA00022705"/>
    </source>
</evidence>
<dbReference type="Proteomes" id="UP000050509">
    <property type="component" value="Unassembled WGS sequence"/>
</dbReference>
<gene>
    <name evidence="13" type="ORF">SE17_30645</name>
</gene>
<sequence length="425" mass="45979">MVEGGAPAALPAAVESEQAVLGSILRNREALTAVASVLTPDVFYQQRHADIYRAMLDLHARRMPPDLRTVAEALRQAGTLDRLGGLAYLAELADTPVTSYHIDAYVAPVIATARKRRLIAVGGQIAALGYGDRGPDAAEADAQALLTAASLQTHADDVLSGTDATLRSWDRMMGEHAPTTMTGWSRLDDWTGGLAGGDLMLIGARPGMGKTALAMSLMRYLCKSGQAVPLLFALEMSSDQIVHRFVAMETGVSVQALRKAVGLDERTLQQITTAHGVIGSWQWAVCDRSDLSPERVRVRTAKHIAEHPETVVIVDHLGLLGIDGKHENRTQDVASISLALKRLARENNIPVIALSQLNRAAETRGDKVPLAADLRDSGALEQDADVVAMLYREDFYTPTPDNRGRAELHIRKNRHGPTGPVHLRF</sequence>
<dbReference type="SMART" id="SM00382">
    <property type="entry name" value="AAA"/>
    <property type="match status" value="1"/>
</dbReference>
<comment type="caution">
    <text evidence="13">The sequence shown here is derived from an EMBL/GenBank/DDBJ whole genome shotgun (WGS) entry which is preliminary data.</text>
</comment>
<keyword evidence="9" id="KW-0413">Isomerase</keyword>
<dbReference type="GO" id="GO:0006269">
    <property type="term" value="P:DNA replication, synthesis of primer"/>
    <property type="evidence" value="ECO:0007669"/>
    <property type="project" value="UniProtKB-KW"/>
</dbReference>
<evidence type="ECO:0000256" key="7">
    <source>
        <dbReference type="ARBA" id="ARBA00022840"/>
    </source>
</evidence>
<name>A0A0P9F0H6_9CHLR</name>
<evidence type="ECO:0000256" key="8">
    <source>
        <dbReference type="ARBA" id="ARBA00023125"/>
    </source>
</evidence>
<dbReference type="GO" id="GO:0016787">
    <property type="term" value="F:hydrolase activity"/>
    <property type="evidence" value="ECO:0007669"/>
    <property type="project" value="UniProtKB-KW"/>
</dbReference>
<organism evidence="13 14">
    <name type="scientific">Kouleothrix aurantiaca</name>
    <dbReference type="NCBI Taxonomy" id="186479"/>
    <lineage>
        <taxon>Bacteria</taxon>
        <taxon>Bacillati</taxon>
        <taxon>Chloroflexota</taxon>
        <taxon>Chloroflexia</taxon>
        <taxon>Chloroflexales</taxon>
        <taxon>Roseiflexineae</taxon>
        <taxon>Roseiflexaceae</taxon>
        <taxon>Kouleothrix</taxon>
    </lineage>
</organism>
<evidence type="ECO:0000256" key="2">
    <source>
        <dbReference type="ARBA" id="ARBA00022515"/>
    </source>
</evidence>
<comment type="catalytic activity">
    <reaction evidence="11">
        <text>ATP + H2O = ADP + phosphate + H(+)</text>
        <dbReference type="Rhea" id="RHEA:13065"/>
        <dbReference type="ChEBI" id="CHEBI:15377"/>
        <dbReference type="ChEBI" id="CHEBI:15378"/>
        <dbReference type="ChEBI" id="CHEBI:30616"/>
        <dbReference type="ChEBI" id="CHEBI:43474"/>
        <dbReference type="ChEBI" id="CHEBI:456216"/>
        <dbReference type="EC" id="5.6.2.3"/>
    </reaction>
</comment>
<dbReference type="InterPro" id="IPR007694">
    <property type="entry name" value="DNA_helicase_DnaB-like_C"/>
</dbReference>
<keyword evidence="6" id="KW-0347">Helicase</keyword>
<evidence type="ECO:0000256" key="9">
    <source>
        <dbReference type="ARBA" id="ARBA00023235"/>
    </source>
</evidence>
<dbReference type="GO" id="GO:0003677">
    <property type="term" value="F:DNA binding"/>
    <property type="evidence" value="ECO:0007669"/>
    <property type="project" value="UniProtKB-KW"/>
</dbReference>
<proteinExistence type="inferred from homology"/>
<comment type="similarity">
    <text evidence="1">Belongs to the helicase family. DnaB subfamily.</text>
</comment>
<dbReference type="PANTHER" id="PTHR30153">
    <property type="entry name" value="REPLICATIVE DNA HELICASE DNAB"/>
    <property type="match status" value="1"/>
</dbReference>
<dbReference type="SUPFAM" id="SSF48024">
    <property type="entry name" value="N-terminal domain of DnaB helicase"/>
    <property type="match status" value="1"/>
</dbReference>
<dbReference type="EC" id="5.6.2.3" evidence="10"/>
<evidence type="ECO:0000313" key="13">
    <source>
        <dbReference type="EMBL" id="KPV49787.1"/>
    </source>
</evidence>
<dbReference type="Pfam" id="PF00772">
    <property type="entry name" value="DnaB"/>
    <property type="match status" value="1"/>
</dbReference>
<dbReference type="GO" id="GO:0043139">
    <property type="term" value="F:5'-3' DNA helicase activity"/>
    <property type="evidence" value="ECO:0007669"/>
    <property type="project" value="UniProtKB-EC"/>
</dbReference>
<keyword evidence="5" id="KW-0378">Hydrolase</keyword>
<dbReference type="Pfam" id="PF03796">
    <property type="entry name" value="DnaB_C"/>
    <property type="match status" value="1"/>
</dbReference>